<organism evidence="1 2">
    <name type="scientific">Deinococcus soli</name>
    <name type="common">ex Cha et al. 2016</name>
    <dbReference type="NCBI Taxonomy" id="1309411"/>
    <lineage>
        <taxon>Bacteria</taxon>
        <taxon>Thermotogati</taxon>
        <taxon>Deinococcota</taxon>
        <taxon>Deinococci</taxon>
        <taxon>Deinococcales</taxon>
        <taxon>Deinococcaceae</taxon>
        <taxon>Deinococcus</taxon>
    </lineage>
</organism>
<evidence type="ECO:0000313" key="1">
    <source>
        <dbReference type="EMBL" id="AKH15746.1"/>
    </source>
</evidence>
<evidence type="ECO:0000313" key="2">
    <source>
        <dbReference type="Proteomes" id="UP000034024"/>
    </source>
</evidence>
<dbReference type="OrthoDB" id="72172at2"/>
<keyword evidence="2" id="KW-1185">Reference proteome</keyword>
<protein>
    <submittedName>
        <fullName evidence="1">Uncharacterized protein</fullName>
    </submittedName>
</protein>
<gene>
    <name evidence="1" type="ORF">SY84_00335</name>
</gene>
<dbReference type="AlphaFoldDB" id="A0A0F7JIE5"/>
<reference evidence="1 2" key="1">
    <citation type="submission" date="2015-01" db="EMBL/GenBank/DDBJ databases">
        <title>Deinococcus soli/N5/whole genome sequencing.</title>
        <authorList>
            <person name="Kim M.K."/>
            <person name="Srinivasan S."/>
            <person name="Lee J.-J."/>
        </authorList>
    </citation>
    <scope>NUCLEOTIDE SEQUENCE [LARGE SCALE GENOMIC DNA]</scope>
    <source>
        <strain evidence="1 2">N5</strain>
    </source>
</reference>
<dbReference type="PATRIC" id="fig|1309411.5.peg.68"/>
<accession>A0A0F7JIE5</accession>
<sequence>MPRERPFLTDPAPEGTRGSGLVPDALFDLAVNRAAAALRGLRPARPESALAAWHARTRFARRVPLDAVQAALYGQPQGGEWHWAGGPAGKWQPGRAPFP</sequence>
<dbReference type="EMBL" id="CP011389">
    <property type="protein sequence ID" value="AKH15746.1"/>
    <property type="molecule type" value="Genomic_DNA"/>
</dbReference>
<name>A0A0F7JIE5_9DEIO</name>
<proteinExistence type="predicted"/>
<dbReference type="RefSeq" id="WP_046842322.1">
    <property type="nucleotide sequence ID" value="NZ_CP011389.1"/>
</dbReference>
<dbReference type="KEGG" id="dch:SY84_00335"/>
<dbReference type="Proteomes" id="UP000034024">
    <property type="component" value="Chromosome"/>
</dbReference>